<dbReference type="EMBL" id="JBHTAJ010000025">
    <property type="protein sequence ID" value="MFC7180938.1"/>
    <property type="molecule type" value="Genomic_DNA"/>
</dbReference>
<comment type="caution">
    <text evidence="1">The sequence shown here is derived from an EMBL/GenBank/DDBJ whole genome shotgun (WGS) entry which is preliminary data.</text>
</comment>
<dbReference type="Gene3D" id="3.30.300.30">
    <property type="match status" value="1"/>
</dbReference>
<evidence type="ECO:0008006" key="3">
    <source>
        <dbReference type="Google" id="ProtNLM"/>
    </source>
</evidence>
<evidence type="ECO:0000313" key="2">
    <source>
        <dbReference type="Proteomes" id="UP001596435"/>
    </source>
</evidence>
<reference evidence="2" key="1">
    <citation type="journal article" date="2019" name="Int. J. Syst. Evol. Microbiol.">
        <title>The Global Catalogue of Microorganisms (GCM) 10K type strain sequencing project: providing services to taxonomists for standard genome sequencing and annotation.</title>
        <authorList>
            <consortium name="The Broad Institute Genomics Platform"/>
            <consortium name="The Broad Institute Genome Sequencing Center for Infectious Disease"/>
            <person name="Wu L."/>
            <person name="Ma J."/>
        </authorList>
    </citation>
    <scope>NUCLEOTIDE SEQUENCE [LARGE SCALE GENOMIC DNA]</scope>
    <source>
        <strain evidence="2">CGMCC 1.12859</strain>
    </source>
</reference>
<dbReference type="RefSeq" id="WP_345706710.1">
    <property type="nucleotide sequence ID" value="NZ_BAABKV010000001.1"/>
</dbReference>
<accession>A0ABW2G160</accession>
<name>A0ABW2G160_9ACTN</name>
<keyword evidence="2" id="KW-1185">Reference proteome</keyword>
<dbReference type="Proteomes" id="UP001596435">
    <property type="component" value="Unassembled WGS sequence"/>
</dbReference>
<dbReference type="InterPro" id="IPR045851">
    <property type="entry name" value="AMP-bd_C_sf"/>
</dbReference>
<protein>
    <recommendedName>
        <fullName evidence="3">SseB protein N-terminal domain-containing protein</fullName>
    </recommendedName>
</protein>
<dbReference type="SUPFAM" id="SSF56801">
    <property type="entry name" value="Acetyl-CoA synthetase-like"/>
    <property type="match status" value="1"/>
</dbReference>
<organism evidence="1 2">
    <name type="scientific">Kitasatospora paranensis</name>
    <dbReference type="NCBI Taxonomy" id="258053"/>
    <lineage>
        <taxon>Bacteria</taxon>
        <taxon>Bacillati</taxon>
        <taxon>Actinomycetota</taxon>
        <taxon>Actinomycetes</taxon>
        <taxon>Kitasatosporales</taxon>
        <taxon>Streptomycetaceae</taxon>
        <taxon>Kitasatospora</taxon>
    </lineage>
</organism>
<evidence type="ECO:0000313" key="1">
    <source>
        <dbReference type="EMBL" id="MFC7180938.1"/>
    </source>
</evidence>
<proteinExistence type="predicted"/>
<sequence length="126" mass="13700">MSASVPPYGPEDDLPELDLDARLHTLERALSELPAARQTAVLIAEVPDYGELLVVAFVPADQEREQSTQRAARAACARLVPALPALVVPVDDIPYTLDGELRGQALFDEMLPQLARDLLLPKEMSA</sequence>
<gene>
    <name evidence="1" type="ORF">ACFQMG_15380</name>
</gene>